<evidence type="ECO:0000256" key="1">
    <source>
        <dbReference type="ARBA" id="ARBA00006484"/>
    </source>
</evidence>
<comment type="caution">
    <text evidence="3">The sequence shown here is derived from an EMBL/GenBank/DDBJ whole genome shotgun (WGS) entry which is preliminary data.</text>
</comment>
<accession>A0A9P8LHI7</accession>
<dbReference type="Gene3D" id="3.40.50.720">
    <property type="entry name" value="NAD(P)-binding Rossmann-like Domain"/>
    <property type="match status" value="2"/>
</dbReference>
<dbReference type="PANTHER" id="PTHR42760">
    <property type="entry name" value="SHORT-CHAIN DEHYDROGENASES/REDUCTASES FAMILY MEMBER"/>
    <property type="match status" value="1"/>
</dbReference>
<keyword evidence="4" id="KW-1185">Reference proteome</keyword>
<comment type="similarity">
    <text evidence="1">Belongs to the short-chain dehydrogenases/reductases (SDR) family.</text>
</comment>
<protein>
    <submittedName>
        <fullName evidence="3">Uncharacterized protein</fullName>
    </submittedName>
</protein>
<dbReference type="GO" id="GO:0006633">
    <property type="term" value="P:fatty acid biosynthetic process"/>
    <property type="evidence" value="ECO:0007669"/>
    <property type="project" value="TreeGrafter"/>
</dbReference>
<proteinExistence type="inferred from homology"/>
<dbReference type="Proteomes" id="UP000750711">
    <property type="component" value="Unassembled WGS sequence"/>
</dbReference>
<dbReference type="InterPro" id="IPR036291">
    <property type="entry name" value="NAD(P)-bd_dom_sf"/>
</dbReference>
<dbReference type="GO" id="GO:0016616">
    <property type="term" value="F:oxidoreductase activity, acting on the CH-OH group of donors, NAD or NADP as acceptor"/>
    <property type="evidence" value="ECO:0007669"/>
    <property type="project" value="TreeGrafter"/>
</dbReference>
<dbReference type="AlphaFoldDB" id="A0A9P8LHI7"/>
<evidence type="ECO:0000313" key="3">
    <source>
        <dbReference type="EMBL" id="KAH0565418.1"/>
    </source>
</evidence>
<dbReference type="GO" id="GO:0048038">
    <property type="term" value="F:quinone binding"/>
    <property type="evidence" value="ECO:0007669"/>
    <property type="project" value="TreeGrafter"/>
</dbReference>
<name>A0A9P8LHI7_9PEZI</name>
<keyword evidence="2" id="KW-0560">Oxidoreductase</keyword>
<dbReference type="PRINTS" id="PR00081">
    <property type="entry name" value="GDHRDH"/>
</dbReference>
<reference evidence="3" key="1">
    <citation type="submission" date="2021-03" db="EMBL/GenBank/DDBJ databases">
        <title>Comparative genomics and phylogenomic investigation of the class Geoglossomycetes provide insights into ecological specialization and systematics.</title>
        <authorList>
            <person name="Melie T."/>
            <person name="Pirro S."/>
            <person name="Miller A.N."/>
            <person name="Quandt A."/>
        </authorList>
    </citation>
    <scope>NUCLEOTIDE SEQUENCE</scope>
    <source>
        <strain evidence="3">CAQ_001_2017</strain>
    </source>
</reference>
<dbReference type="InterPro" id="IPR002347">
    <property type="entry name" value="SDR_fam"/>
</dbReference>
<sequence>MYTVRPTLSSPYKLLLGLRAQRFSSTSSHALTGKKCVITGGSRGIGLAIARRFACEGADTTLIGRDENTLQRAVESVKSACGGVGNHVARVGDVARREFWEELRRESVRSVPWRRILMAFTEYASVINQKAVDILVNAAGIPQGPFLVLTSAELANQIIQTNLMGTIWGCQAMVKGMIKQRRALTRSLAQEVGQGNIRVNALLPGFIETKIAEVIPPEVRKQVTDVIPAKRFGTVEEVADAAYFLAVNTYANNCVLNLDGGLSAT</sequence>
<dbReference type="Pfam" id="PF00106">
    <property type="entry name" value="adh_short"/>
    <property type="match status" value="2"/>
</dbReference>
<dbReference type="SUPFAM" id="SSF51735">
    <property type="entry name" value="NAD(P)-binding Rossmann-fold domains"/>
    <property type="match status" value="1"/>
</dbReference>
<dbReference type="PANTHER" id="PTHR42760:SF133">
    <property type="entry name" value="3-OXOACYL-[ACYL-CARRIER-PROTEIN] REDUCTASE"/>
    <property type="match status" value="1"/>
</dbReference>
<evidence type="ECO:0000256" key="2">
    <source>
        <dbReference type="ARBA" id="ARBA00023002"/>
    </source>
</evidence>
<evidence type="ECO:0000313" key="4">
    <source>
        <dbReference type="Proteomes" id="UP000750711"/>
    </source>
</evidence>
<organism evidence="3 4">
    <name type="scientific">Trichoglossum hirsutum</name>
    <dbReference type="NCBI Taxonomy" id="265104"/>
    <lineage>
        <taxon>Eukaryota</taxon>
        <taxon>Fungi</taxon>
        <taxon>Dikarya</taxon>
        <taxon>Ascomycota</taxon>
        <taxon>Pezizomycotina</taxon>
        <taxon>Geoglossomycetes</taxon>
        <taxon>Geoglossales</taxon>
        <taxon>Geoglossaceae</taxon>
        <taxon>Trichoglossum</taxon>
    </lineage>
</organism>
<dbReference type="Pfam" id="PF13561">
    <property type="entry name" value="adh_short_C2"/>
    <property type="match status" value="1"/>
</dbReference>
<dbReference type="EMBL" id="JAGHQM010000097">
    <property type="protein sequence ID" value="KAH0565418.1"/>
    <property type="molecule type" value="Genomic_DNA"/>
</dbReference>
<gene>
    <name evidence="3" type="ORF">GP486_001194</name>
</gene>